<dbReference type="PROSITE" id="PS00092">
    <property type="entry name" value="N6_MTASE"/>
    <property type="match status" value="1"/>
</dbReference>
<feature type="domain" description="DNA methylase N-4/N-6" evidence="8">
    <location>
        <begin position="135"/>
        <end position="507"/>
    </location>
</feature>
<evidence type="ECO:0000256" key="6">
    <source>
        <dbReference type="ARBA" id="ARBA00047942"/>
    </source>
</evidence>
<dbReference type="EMBL" id="MF168946">
    <property type="protein sequence ID" value="ATN45529.1"/>
    <property type="molecule type" value="Genomic_DNA"/>
</dbReference>
<gene>
    <name evidence="10" type="ORF">GUL26_36790</name>
</gene>
<keyword evidence="5" id="KW-0949">S-adenosyl-L-methionine</keyword>
<dbReference type="PIRSF" id="PIRSF015855">
    <property type="entry name" value="TypeIII_Mtase_mKpnI"/>
    <property type="match status" value="1"/>
</dbReference>
<dbReference type="EC" id="2.1.1.72" evidence="2"/>
<dbReference type="InterPro" id="IPR002295">
    <property type="entry name" value="N4/N6-MTase_EcoPI_Mod-like"/>
</dbReference>
<dbReference type="RefSeq" id="WP_003158913.1">
    <property type="nucleotide sequence ID" value="NZ_AP014651.1"/>
</dbReference>
<feature type="compositionally biased region" description="Acidic residues" evidence="7">
    <location>
        <begin position="410"/>
        <end position="427"/>
    </location>
</feature>
<evidence type="ECO:0000256" key="2">
    <source>
        <dbReference type="ARBA" id="ARBA00011900"/>
    </source>
</evidence>
<dbReference type="Pfam" id="PF01555">
    <property type="entry name" value="N6_N4_Mtase"/>
    <property type="match status" value="1"/>
</dbReference>
<dbReference type="EMBL" id="WXZT01000064">
    <property type="protein sequence ID" value="MZZ17812.1"/>
    <property type="molecule type" value="Genomic_DNA"/>
</dbReference>
<dbReference type="GO" id="GO:0032259">
    <property type="term" value="P:methylation"/>
    <property type="evidence" value="ECO:0007669"/>
    <property type="project" value="UniProtKB-KW"/>
</dbReference>
<evidence type="ECO:0000256" key="1">
    <source>
        <dbReference type="ARBA" id="ARBA00006594"/>
    </source>
</evidence>
<dbReference type="GO" id="GO:0003677">
    <property type="term" value="F:DNA binding"/>
    <property type="evidence" value="ECO:0007669"/>
    <property type="project" value="InterPro"/>
</dbReference>
<dbReference type="PRINTS" id="PR00506">
    <property type="entry name" value="D21N6MTFRASE"/>
</dbReference>
<dbReference type="AlphaFoldDB" id="A0A0G7XPW9"/>
<dbReference type="InterPro" id="IPR002052">
    <property type="entry name" value="DNA_methylase_N6_adenine_CS"/>
</dbReference>
<reference evidence="10" key="2">
    <citation type="submission" date="2020-01" db="EMBL/GenBank/DDBJ databases">
        <title>Bacteria Cultured from War Wounds Associated with the Conflict in Eastern Ukraine.</title>
        <authorList>
            <person name="Snesrud E."/>
            <person name="Galac M.R."/>
            <person name="Mc Gann P."/>
            <person name="Valentine K."/>
            <person name="Viacheslav K."/>
        </authorList>
    </citation>
    <scope>NUCLEOTIDE SEQUENCE</scope>
    <source>
        <strain evidence="10">VNMU148</strain>
    </source>
</reference>
<evidence type="ECO:0000256" key="5">
    <source>
        <dbReference type="ARBA" id="ARBA00022691"/>
    </source>
</evidence>
<dbReference type="GO" id="GO:0009007">
    <property type="term" value="F:site-specific DNA-methyltransferase (adenine-specific) activity"/>
    <property type="evidence" value="ECO:0007669"/>
    <property type="project" value="UniProtKB-EC"/>
</dbReference>
<keyword evidence="4 9" id="KW-0808">Transferase</keyword>
<organism evidence="9">
    <name type="scientific">Pseudomonas aeruginosa</name>
    <dbReference type="NCBI Taxonomy" id="287"/>
    <lineage>
        <taxon>Bacteria</taxon>
        <taxon>Pseudomonadati</taxon>
        <taxon>Pseudomonadota</taxon>
        <taxon>Gammaproteobacteria</taxon>
        <taxon>Pseudomonadales</taxon>
        <taxon>Pseudomonadaceae</taxon>
        <taxon>Pseudomonas</taxon>
    </lineage>
</organism>
<accession>A0A0G7XPW9</accession>
<evidence type="ECO:0000313" key="10">
    <source>
        <dbReference type="EMBL" id="MZZ17812.1"/>
    </source>
</evidence>
<name>A0A0G7XPW9_PSEAI</name>
<dbReference type="InterPro" id="IPR029063">
    <property type="entry name" value="SAM-dependent_MTases_sf"/>
</dbReference>
<dbReference type="Gene3D" id="3.40.50.150">
    <property type="entry name" value="Vaccinia Virus protein VP39"/>
    <property type="match status" value="1"/>
</dbReference>
<dbReference type="SUPFAM" id="SSF53335">
    <property type="entry name" value="S-adenosyl-L-methionine-dependent methyltransferases"/>
    <property type="match status" value="1"/>
</dbReference>
<evidence type="ECO:0000313" key="9">
    <source>
        <dbReference type="EMBL" id="ATN45529.1"/>
    </source>
</evidence>
<evidence type="ECO:0000259" key="8">
    <source>
        <dbReference type="Pfam" id="PF01555"/>
    </source>
</evidence>
<evidence type="ECO:0000256" key="7">
    <source>
        <dbReference type="SAM" id="MobiDB-lite"/>
    </source>
</evidence>
<protein>
    <recommendedName>
        <fullName evidence="2">site-specific DNA-methyltransferase (adenine-specific)</fullName>
        <ecNumber evidence="2">2.1.1.72</ecNumber>
    </recommendedName>
</protein>
<dbReference type="GO" id="GO:0008170">
    <property type="term" value="F:N-methyltransferase activity"/>
    <property type="evidence" value="ECO:0007669"/>
    <property type="project" value="InterPro"/>
</dbReference>
<sequence>MPKNTEFEESLTMTIKKIDTTSPEAQSADLVAGNIEQLKALFPELITEGAGGVAVNVDVLKALVGDATVTDADEKYGLNWHGKRRARQLALTPSTGTLRPCPEDSVDWDTTQNLMIEGDNLEVLKLLQKSYASKVKLIYIDPPYNTGKDFVYPDNFQDNIKNYLELTGQIEGGEKISSNTEASGRFHTDWLNMMYPRLKLARNLLREDGVILLSIDEHEITNLRSVMDEAFGEENFLSCLTWEKGRKNDAKFFSNGHEYVLVYAKSQSYLREQKTLWREEKPGARDIWNKYLELRVQHGIQDNLIEEGLQAWYSDLPKAHPAKKWSRYKRVDQNGPWRDRDISWPGGGGPRYDVLHPVTNQPCVVPEAGWRYSSSDEMQRQIKLGLVEFRQDHTEPPFRKAHIRPIPQELDSDSSTDVDAPEEPADIEDEEEFATQVRGSYFYKQSQVSVKYLRTLLGKKVFNNPKDLDEIAKLIRYTTSDDPHAVVLDFFAGSGTTGEATMQLNSQDNGSRRYILVQLPESLDASDKQQKIAAKYCGDLGRPLNIAELTKERLRRSGTKIKADNLDWQGDTGFRVFKLDTSNIRAWNPKPHDLEATLFDHQDHLLEGRSEADVLYELLLKLGLDLCVPIEKRGIEGLDVHAVGGGVLLACLAEKITREQVEPLAQGIIAWHKELAPAGPAGKESTCVFRDSAFADDVAKTNLAAILEQHGIQNVRSL</sequence>
<reference evidence="9" key="1">
    <citation type="submission" date="2017-05" db="EMBL/GenBank/DDBJ databases">
        <title>Two decades of blaVIM-2-producing Pseudomonas aeruginosa dissemination: the decisive role of mobile genetic elements and successful clones.</title>
        <authorList>
            <person name="Botelho J."/>
        </authorList>
    </citation>
    <scope>NUCLEOTIDE SEQUENCE</scope>
    <source>
        <strain evidence="9">FFUP_PS_CB5</strain>
    </source>
</reference>
<evidence type="ECO:0000256" key="3">
    <source>
        <dbReference type="ARBA" id="ARBA00022603"/>
    </source>
</evidence>
<comment type="similarity">
    <text evidence="1">Belongs to the N(4)/N(6)-methyltransferase family.</text>
</comment>
<dbReference type="Proteomes" id="UP000644192">
    <property type="component" value="Unassembled WGS sequence"/>
</dbReference>
<proteinExistence type="inferred from homology"/>
<feature type="region of interest" description="Disordered" evidence="7">
    <location>
        <begin position="406"/>
        <end position="427"/>
    </location>
</feature>
<dbReference type="InterPro" id="IPR002941">
    <property type="entry name" value="DNA_methylase_N4/N6"/>
</dbReference>
<keyword evidence="3 9" id="KW-0489">Methyltransferase</keyword>
<comment type="catalytic activity">
    <reaction evidence="6">
        <text>a 2'-deoxyadenosine in DNA + S-adenosyl-L-methionine = an N(6)-methyl-2'-deoxyadenosine in DNA + S-adenosyl-L-homocysteine + H(+)</text>
        <dbReference type="Rhea" id="RHEA:15197"/>
        <dbReference type="Rhea" id="RHEA-COMP:12418"/>
        <dbReference type="Rhea" id="RHEA-COMP:12419"/>
        <dbReference type="ChEBI" id="CHEBI:15378"/>
        <dbReference type="ChEBI" id="CHEBI:57856"/>
        <dbReference type="ChEBI" id="CHEBI:59789"/>
        <dbReference type="ChEBI" id="CHEBI:90615"/>
        <dbReference type="ChEBI" id="CHEBI:90616"/>
        <dbReference type="EC" id="2.1.1.72"/>
    </reaction>
</comment>
<evidence type="ECO:0000256" key="4">
    <source>
        <dbReference type="ARBA" id="ARBA00022679"/>
    </source>
</evidence>